<evidence type="ECO:0000256" key="1">
    <source>
        <dbReference type="SAM" id="Phobius"/>
    </source>
</evidence>
<proteinExistence type="predicted"/>
<keyword evidence="1" id="KW-0472">Membrane</keyword>
<gene>
    <name evidence="2" type="ORF">V565_096240</name>
</gene>
<name>A0A074RYF0_9AGAM</name>
<dbReference type="EMBL" id="AZST01000340">
    <property type="protein sequence ID" value="KEP49643.1"/>
    <property type="molecule type" value="Genomic_DNA"/>
</dbReference>
<keyword evidence="3" id="KW-1185">Reference proteome</keyword>
<dbReference type="Proteomes" id="UP000027456">
    <property type="component" value="Unassembled WGS sequence"/>
</dbReference>
<keyword evidence="1 2" id="KW-0812">Transmembrane</keyword>
<dbReference type="HOGENOM" id="CLU_085459_2_0_1"/>
<accession>A0A074RYF0</accession>
<dbReference type="AlphaFoldDB" id="A0A074RYF0"/>
<reference evidence="2 3" key="1">
    <citation type="submission" date="2013-12" db="EMBL/GenBank/DDBJ databases">
        <authorList>
            <person name="Cubeta M."/>
            <person name="Pakala S."/>
            <person name="Fedorova N."/>
            <person name="Thomas E."/>
            <person name="Dean R."/>
            <person name="Jabaji S."/>
            <person name="Neate S."/>
            <person name="Toda T."/>
            <person name="Tavantzis S."/>
            <person name="Vilgalys R."/>
            <person name="Bharathan N."/>
            <person name="Pakala S."/>
            <person name="Losada L.S."/>
            <person name="Zafar N."/>
            <person name="Nierman W."/>
        </authorList>
    </citation>
    <scope>NUCLEOTIDE SEQUENCE [LARGE SCALE GENOMIC DNA]</scope>
    <source>
        <strain evidence="2 3">123E</strain>
    </source>
</reference>
<evidence type="ECO:0000313" key="3">
    <source>
        <dbReference type="Proteomes" id="UP000027456"/>
    </source>
</evidence>
<organism evidence="2 3">
    <name type="scientific">Rhizoctonia solani 123E</name>
    <dbReference type="NCBI Taxonomy" id="1423351"/>
    <lineage>
        <taxon>Eukaryota</taxon>
        <taxon>Fungi</taxon>
        <taxon>Dikarya</taxon>
        <taxon>Basidiomycota</taxon>
        <taxon>Agaricomycotina</taxon>
        <taxon>Agaricomycetes</taxon>
        <taxon>Cantharellales</taxon>
        <taxon>Ceratobasidiaceae</taxon>
        <taxon>Rhizoctonia</taxon>
    </lineage>
</organism>
<protein>
    <submittedName>
        <fullName evidence="2">Putative transmembrane protein</fullName>
    </submittedName>
</protein>
<comment type="caution">
    <text evidence="2">The sequence shown here is derived from an EMBL/GenBank/DDBJ whole genome shotgun (WGS) entry which is preliminary data.</text>
</comment>
<evidence type="ECO:0000313" key="2">
    <source>
        <dbReference type="EMBL" id="KEP49643.1"/>
    </source>
</evidence>
<feature type="transmembrane region" description="Helical" evidence="1">
    <location>
        <begin position="30"/>
        <end position="48"/>
    </location>
</feature>
<sequence length="219" mass="24050">MYNLTDSSSLLSDTLVTHLPDSAMLTFSRITNLVVFLLVSLSLVCVALPTPSSYSEERDSILVQNAYPNNVLDLLIDLEGKMKAPMRLISETKSYPEVRAQVEVIVAHLETCNDAVLAASERGQVDESMKAEIASKVASIISMTVQACLEVSLRLGWFLVFGIFAKLDICLKALITNLGTCGEGLVALIAKRYVEWKVGMRHVPSDCGFSVLHRLVHSY</sequence>
<keyword evidence="1" id="KW-1133">Transmembrane helix</keyword>
<dbReference type="OrthoDB" id="3259143at2759"/>